<name>A1ZZC1_MICM2</name>
<dbReference type="InterPro" id="IPR045829">
    <property type="entry name" value="PKD_6"/>
</dbReference>
<dbReference type="NCBIfam" id="TIGR04183">
    <property type="entry name" value="Por_Secre_tail"/>
    <property type="match status" value="1"/>
</dbReference>
<comment type="caution">
    <text evidence="2">The sequence shown here is derived from an EMBL/GenBank/DDBJ whole genome shotgun (WGS) entry which is preliminary data.</text>
</comment>
<evidence type="ECO:0000313" key="3">
    <source>
        <dbReference type="Proteomes" id="UP000004095"/>
    </source>
</evidence>
<sequence>MIVSSAFAFKPALVKKINYGIIPANVNLCKGGSTATLPAIVIQEDAVGDFQETSGTLVLEFDNPNIILSGSPSVVLTNPSTSTVGVSIHPTNNTLEITYSFDNASIAESNTLIINNLQVSANNSFTGSSSALKVHSSSSGANFTIINNATTVFATATVTPTPTDPVFTTNPAIICNNGGNVSFAASSTDASTYEWDIPTGLMGTSTTSSINLSSTNATGTNYTIRVRGVNGSCTSNWTSHTVTLASTPATAGIISGGNTIYGGESKTYTVPAITDADNYEWTFPVDLTTSGATPVSITATTRTVSTTTNSITVTASTVTAATAITGGSMTVRGQNTTCSTYGAVSTSYSINISPGVSVTAPTLTNLCNGGNAAALGSIVITENHAGAFKQGNTTLTLALPTGFEFNTSASPVATLLNNDGASTLNASVTTTGLNLAYSFSAASTTLSNSITITGLEIKATTGSATAVTLKPSNTATATHFDGLNNDVSFASMVSVNAPNTPSFTASPSVTNGSTNVCTGQSYTYAINSEVGVDYEWTFPSGMTVTGGSTTSETITLLVGSGAVSGMVSVRLKNQTSNCTSGWLQESVSVVNSVASAPTINTISDMCEGDSQTITIVPVSGATSYTWDFTWTDGNGNNGSFSGTPAGASDNFLAYTANNIFASAPATENSIEVTLTVKGVSATCGNGATSTQKFNVKRTVVSITNATTSFSTSSAKEALTASANGTNITTGVFSGPGVVQDNGGTYYFDPSLLGAGSYTVTCTYTDPVTSCLGTATQNFLVSATNALGLSAGYCNGDNTAHPFSVTKVVSQSKDKLEYIHSLVTTNGVAIDGSKTGNNAAIANNGNCSGAPNNNVMTSEDFHYTFTPSNATGTSVDIVANIVTVTYDLDPSDNVIGIQNCNTSTKTLGNITLNSAPTPGITNVTSFSLCADGTTEHTYETASVTNHTYQWEVIPASAGDIIGSSTGNQVKVRWNTASTTPAHQLKVTEKDAIGCDNSDALDIAVNSLPTIDFTGSDGSAGRTALNAACPNTPVTYTATNTGLGSYNWVVSNGTTLSPNTTSSSIQVQWTGTGTGTLSLQVSDGTCNKTVDGNVTINTVSTPSLISTPQTTVCANSTNIGYSASSNCEWTITGGTIVSTGTTTASNAANIAINWGSSTAGSITIRESVGSCLGDNKTDITITPLATVNFTGLPSTATVCKTSKLTVNPTINNAAPSTATTTSEFFVVYDETATTEIARFEKTDHNSASFEIDFNDPTANTTTHTFAAGKYTLLYEYRDATTAQCQAVSSHQSFTLEAVDNVNFTVAATGLPLANKYCIDGGQLTLNPVFTGSSTTATPATQGYFRIIKDGTTNFNLSAGDNVIDLAKLGGQGSYQVTYIFTSVGGACVQSSTPQTFQLNTLPVLGITNINTGGYCTRDGGKVALGATVGGLTHTLALNAGTEFFEIKRASGTYETLVDPATGNPTNMFDPTRPLPSETAIASNANASTWNSIAGTYQIRYTYTDGTTTCKNTSAEYNIVVNALPILDFIGLNTTQSYCNNFGAVTLTPIDNGSIITTPVTFKYRRVGSTGTYTNFNSGNTFNTSTLGEGSFEIMFDYTNGSNCTESSSLQTVTIESVPTGIAVTAERYEHQNFIKFSSSAANITTATKWNWTFGDATTSTEQNPVKSWNNPASQLVNYTLSVNTGSVNLCEDAITKSYSADFSFTGHCLNNPTQFTDLSQSSTDPIATWAWDFGDGTGTSNLQNPSYTYQAAGTYWVKLTITTQDGLGTYILHKRIDIFPINTINESQTYAENFESGTGGWITHGLVTVDQTSIDSTSWKLQTPKGFNITSTNGTSWVTDNSDNANRPASNTYNYNDNEQSYIESPCFDITGLSRPMISFDFWSDTDQGADGIVLLYTIDDGKTWARLGSQNLGIEWYDSKAILGSPGSSYSTNNAANQGWSGNTTQAWRTARFSLTEALQEMNGFTTKMIRFRLAFGSNSDNPTDVNLDGFAFDNITIGNRNRVVLLEYFINEGVTDAGTLDKAAKDFPNTGNSDEIISIHHHTGFPAVDAINAQNTQDPSARAFHHGIREVPRGIIDGYTRDTLLGQWATDYYADRTLIISPFNISIAQPTVSGTQLSVNATITALQSFDRPLVLHVVVIDSSVTSNGVQFYNVTRKMLPDAAGTYHNTPWQTGTTKDLSFTWDFGTLATSGMKVVVFVEDYQTKAIYQAGVSTFVGARTGGTQDLQQVTGLSNQTDELPVRLYPNPATTQMYVALENAPVTAIEWQVIAMSGKVVQQGKWLPGSNQKILEVTNLSEGMYILRMQDNKRQVFRRFEKK</sequence>
<dbReference type="InterPro" id="IPR000601">
    <property type="entry name" value="PKD_dom"/>
</dbReference>
<dbReference type="Proteomes" id="UP000004095">
    <property type="component" value="Unassembled WGS sequence"/>
</dbReference>
<dbReference type="InterPro" id="IPR022409">
    <property type="entry name" value="PKD/Chitinase_dom"/>
</dbReference>
<dbReference type="eggNOG" id="COG3291">
    <property type="taxonomic scope" value="Bacteria"/>
</dbReference>
<dbReference type="SUPFAM" id="SSF49299">
    <property type="entry name" value="PKD domain"/>
    <property type="match status" value="2"/>
</dbReference>
<dbReference type="InterPro" id="IPR026444">
    <property type="entry name" value="Secre_tail"/>
</dbReference>
<accession>A1ZZC1</accession>
<protein>
    <submittedName>
        <fullName evidence="2">PKD domain protein</fullName>
    </submittedName>
</protein>
<dbReference type="InterPro" id="IPR013783">
    <property type="entry name" value="Ig-like_fold"/>
</dbReference>
<keyword evidence="3" id="KW-1185">Reference proteome</keyword>
<gene>
    <name evidence="2" type="ORF">M23134_03659</name>
</gene>
<dbReference type="eggNOG" id="COG3405">
    <property type="taxonomic scope" value="Bacteria"/>
</dbReference>
<proteinExistence type="predicted"/>
<dbReference type="EMBL" id="AAWS01000075">
    <property type="protein sequence ID" value="EAY24273.1"/>
    <property type="molecule type" value="Genomic_DNA"/>
</dbReference>
<dbReference type="PROSITE" id="PS50093">
    <property type="entry name" value="PKD"/>
    <property type="match status" value="2"/>
</dbReference>
<dbReference type="SMART" id="SM00089">
    <property type="entry name" value="PKD"/>
    <property type="match status" value="2"/>
</dbReference>
<organism evidence="2 3">
    <name type="scientific">Microscilla marina ATCC 23134</name>
    <dbReference type="NCBI Taxonomy" id="313606"/>
    <lineage>
        <taxon>Bacteria</taxon>
        <taxon>Pseudomonadati</taxon>
        <taxon>Bacteroidota</taxon>
        <taxon>Cytophagia</taxon>
        <taxon>Cytophagales</taxon>
        <taxon>Microscillaceae</taxon>
        <taxon>Microscilla</taxon>
    </lineage>
</organism>
<dbReference type="CDD" id="cd00146">
    <property type="entry name" value="PKD"/>
    <property type="match status" value="1"/>
</dbReference>
<evidence type="ECO:0000313" key="2">
    <source>
        <dbReference type="EMBL" id="EAY24273.1"/>
    </source>
</evidence>
<dbReference type="InterPro" id="IPR035986">
    <property type="entry name" value="PKD_dom_sf"/>
</dbReference>
<dbReference type="Pfam" id="PF18962">
    <property type="entry name" value="Por_Secre_tail"/>
    <property type="match status" value="1"/>
</dbReference>
<dbReference type="Gene3D" id="2.60.40.10">
    <property type="entry name" value="Immunoglobulins"/>
    <property type="match status" value="3"/>
</dbReference>
<feature type="domain" description="PKD" evidence="1">
    <location>
        <begin position="1632"/>
        <end position="1686"/>
    </location>
</feature>
<dbReference type="Pfam" id="PF18911">
    <property type="entry name" value="PKD_4"/>
    <property type="match status" value="1"/>
</dbReference>
<evidence type="ECO:0000259" key="1">
    <source>
        <dbReference type="PROSITE" id="PS50093"/>
    </source>
</evidence>
<reference evidence="2 3" key="1">
    <citation type="submission" date="2007-01" db="EMBL/GenBank/DDBJ databases">
        <authorList>
            <person name="Haygood M."/>
            <person name="Podell S."/>
            <person name="Anderson C."/>
            <person name="Hopkinson B."/>
            <person name="Roe K."/>
            <person name="Barbeau K."/>
            <person name="Gaasterland T."/>
            <person name="Ferriera S."/>
            <person name="Johnson J."/>
            <person name="Kravitz S."/>
            <person name="Beeson K."/>
            <person name="Sutton G."/>
            <person name="Rogers Y.-H."/>
            <person name="Friedman R."/>
            <person name="Frazier M."/>
            <person name="Venter J.C."/>
        </authorList>
    </citation>
    <scope>NUCLEOTIDE SEQUENCE [LARGE SCALE GENOMIC DNA]</scope>
    <source>
        <strain evidence="2 3">ATCC 23134</strain>
    </source>
</reference>
<feature type="domain" description="PKD" evidence="1">
    <location>
        <begin position="1717"/>
        <end position="1764"/>
    </location>
</feature>
<dbReference type="Pfam" id="PF19408">
    <property type="entry name" value="PKD_6"/>
    <property type="match status" value="2"/>
</dbReference>